<proteinExistence type="inferred from homology"/>
<evidence type="ECO:0000313" key="12">
    <source>
        <dbReference type="EMBL" id="OZC10215.1"/>
    </source>
</evidence>
<organism evidence="12 13">
    <name type="scientific">Onchocerca flexuosa</name>
    <dbReference type="NCBI Taxonomy" id="387005"/>
    <lineage>
        <taxon>Eukaryota</taxon>
        <taxon>Metazoa</taxon>
        <taxon>Ecdysozoa</taxon>
        <taxon>Nematoda</taxon>
        <taxon>Chromadorea</taxon>
        <taxon>Rhabditida</taxon>
        <taxon>Spirurina</taxon>
        <taxon>Spiruromorpha</taxon>
        <taxon>Filarioidea</taxon>
        <taxon>Onchocercidae</taxon>
        <taxon>Onchocerca</taxon>
    </lineage>
</organism>
<accession>A0A238BZG6</accession>
<dbReference type="AlphaFoldDB" id="A0A238BZG6"/>
<dbReference type="Pfam" id="PF12352">
    <property type="entry name" value="V-SNARE_C"/>
    <property type="match status" value="1"/>
</dbReference>
<dbReference type="EMBL" id="KZ269988">
    <property type="protein sequence ID" value="OZC10215.1"/>
    <property type="molecule type" value="Genomic_DNA"/>
</dbReference>
<evidence type="ECO:0000256" key="6">
    <source>
        <dbReference type="ARBA" id="ARBA00023136"/>
    </source>
</evidence>
<dbReference type="CDD" id="cd15863">
    <property type="entry name" value="SNARE_GS27"/>
    <property type="match status" value="1"/>
</dbReference>
<dbReference type="Gene3D" id="1.20.5.110">
    <property type="match status" value="1"/>
</dbReference>
<evidence type="ECO:0000256" key="3">
    <source>
        <dbReference type="ARBA" id="ARBA00022927"/>
    </source>
</evidence>
<evidence type="ECO:0000256" key="11">
    <source>
        <dbReference type="SAM" id="Phobius"/>
    </source>
</evidence>
<keyword evidence="1 10" id="KW-0813">Transport</keyword>
<evidence type="ECO:0000256" key="2">
    <source>
        <dbReference type="ARBA" id="ARBA00022692"/>
    </source>
</evidence>
<dbReference type="SUPFAM" id="SSF58038">
    <property type="entry name" value="SNARE fusion complex"/>
    <property type="match status" value="1"/>
</dbReference>
<dbReference type="PANTHER" id="PTHR21230">
    <property type="entry name" value="VESICLE TRANSPORT V-SNARE PROTEIN VTI1-RELATED"/>
    <property type="match status" value="1"/>
</dbReference>
<evidence type="ECO:0000256" key="10">
    <source>
        <dbReference type="PIRNR" id="PIRNR028865"/>
    </source>
</evidence>
<comment type="function">
    <text evidence="7 10">Involved in transport of proteins from the cis/medial-Golgi to the trans-Golgi network.</text>
</comment>
<evidence type="ECO:0000256" key="8">
    <source>
        <dbReference type="ARBA" id="ARBA00037862"/>
    </source>
</evidence>
<keyword evidence="3 10" id="KW-0653">Protein transport</keyword>
<dbReference type="GO" id="GO:0005484">
    <property type="term" value="F:SNAP receptor activity"/>
    <property type="evidence" value="ECO:0007669"/>
    <property type="project" value="InterPro"/>
</dbReference>
<gene>
    <name evidence="12" type="ORF">X798_02805</name>
</gene>
<dbReference type="GO" id="GO:0005789">
    <property type="term" value="C:endoplasmic reticulum membrane"/>
    <property type="evidence" value="ECO:0007669"/>
    <property type="project" value="TreeGrafter"/>
</dbReference>
<dbReference type="GO" id="GO:0012507">
    <property type="term" value="C:ER to Golgi transport vesicle membrane"/>
    <property type="evidence" value="ECO:0007669"/>
    <property type="project" value="TreeGrafter"/>
</dbReference>
<reference evidence="12 13" key="1">
    <citation type="submission" date="2015-12" db="EMBL/GenBank/DDBJ databases">
        <title>Draft genome of the nematode, Onchocerca flexuosa.</title>
        <authorList>
            <person name="Mitreva M."/>
        </authorList>
    </citation>
    <scope>NUCLEOTIDE SEQUENCE [LARGE SCALE GENOMIC DNA]</scope>
    <source>
        <strain evidence="12">Red Deer</strain>
    </source>
</reference>
<dbReference type="GO" id="GO:0031201">
    <property type="term" value="C:SNARE complex"/>
    <property type="evidence" value="ECO:0007669"/>
    <property type="project" value="TreeGrafter"/>
</dbReference>
<dbReference type="PANTHER" id="PTHR21230:SF1">
    <property type="entry name" value="GOLGI SNAP RECEPTOR COMPLEX MEMBER 2"/>
    <property type="match status" value="1"/>
</dbReference>
<keyword evidence="2 11" id="KW-0812">Transmembrane</keyword>
<evidence type="ECO:0000256" key="9">
    <source>
        <dbReference type="ARBA" id="ARBA00038172"/>
    </source>
</evidence>
<keyword evidence="4 11" id="KW-1133">Transmembrane helix</keyword>
<dbReference type="GO" id="GO:0006906">
    <property type="term" value="P:vesicle fusion"/>
    <property type="evidence" value="ECO:0007669"/>
    <property type="project" value="TreeGrafter"/>
</dbReference>
<dbReference type="OrthoDB" id="158360at2759"/>
<dbReference type="GO" id="GO:0031902">
    <property type="term" value="C:late endosome membrane"/>
    <property type="evidence" value="ECO:0007669"/>
    <property type="project" value="TreeGrafter"/>
</dbReference>
<comment type="similarity">
    <text evidence="9 10">Belongs to the GOSR2 family.</text>
</comment>
<keyword evidence="5" id="KW-0333">Golgi apparatus</keyword>
<keyword evidence="6 10" id="KW-0472">Membrane</keyword>
<dbReference type="Proteomes" id="UP000242913">
    <property type="component" value="Unassembled WGS sequence"/>
</dbReference>
<feature type="transmembrane region" description="Helical" evidence="11">
    <location>
        <begin position="203"/>
        <end position="224"/>
    </location>
</feature>
<dbReference type="InterPro" id="IPR027027">
    <property type="entry name" value="GOSR2/Membrin/Bos1"/>
</dbReference>
<protein>
    <submittedName>
        <fullName evidence="12">Vesicle transport v-SNARE protein</fullName>
    </submittedName>
</protein>
<name>A0A238BZG6_9BILA</name>
<evidence type="ECO:0000256" key="7">
    <source>
        <dbReference type="ARBA" id="ARBA00037078"/>
    </source>
</evidence>
<dbReference type="GO" id="GO:0005794">
    <property type="term" value="C:Golgi apparatus"/>
    <property type="evidence" value="ECO:0007669"/>
    <property type="project" value="UniProtKB-SubCell"/>
</dbReference>
<evidence type="ECO:0000313" key="13">
    <source>
        <dbReference type="Proteomes" id="UP000242913"/>
    </source>
</evidence>
<evidence type="ECO:0000256" key="1">
    <source>
        <dbReference type="ARBA" id="ARBA00022448"/>
    </source>
</evidence>
<dbReference type="PIRSF" id="PIRSF028865">
    <property type="entry name" value="Membrin-2"/>
    <property type="match status" value="1"/>
</dbReference>
<evidence type="ECO:0000256" key="4">
    <source>
        <dbReference type="ARBA" id="ARBA00022989"/>
    </source>
</evidence>
<dbReference type="GO" id="GO:0015031">
    <property type="term" value="P:protein transport"/>
    <property type="evidence" value="ECO:0007669"/>
    <property type="project" value="UniProtKB-KW"/>
</dbReference>
<dbReference type="GO" id="GO:0000149">
    <property type="term" value="F:SNARE binding"/>
    <property type="evidence" value="ECO:0007669"/>
    <property type="project" value="TreeGrafter"/>
</dbReference>
<sequence>MRTSLFRTGGSIMESLYHETNSLLQQTHFDLGALESMRNESDAQKVIQNIYQRLKQIDGNCERLDIFVSKEPPNRRRTIKYKVDQLKFDCHSLHSTVSNIHMRMTTKWRTIAEREELLTQRFRPNDATRLPIEDSELILHGRLQSSHSTIDELINHGSAILEQIRSQGIGLKGIKRKVLDIGQTLGLSSTTLQMIERRVSQDWIIFCIGCVIVIVFMYIFYRFWKG</sequence>
<evidence type="ECO:0000256" key="5">
    <source>
        <dbReference type="ARBA" id="ARBA00023034"/>
    </source>
</evidence>
<comment type="subcellular location">
    <subcellularLocation>
        <location evidence="8">Golgi apparatus</location>
        <location evidence="8">cis-Golgi network membrane</location>
        <topology evidence="8">Single-pass type IV membrane protein</topology>
    </subcellularLocation>
</comment>
<keyword evidence="13" id="KW-1185">Reference proteome</keyword>